<evidence type="ECO:0000256" key="2">
    <source>
        <dbReference type="ARBA" id="ARBA00022448"/>
    </source>
</evidence>
<evidence type="ECO:0000256" key="7">
    <source>
        <dbReference type="ARBA" id="ARBA00023136"/>
    </source>
</evidence>
<evidence type="ECO:0000256" key="5">
    <source>
        <dbReference type="ARBA" id="ARBA00022989"/>
    </source>
</evidence>
<evidence type="ECO:0000256" key="3">
    <source>
        <dbReference type="ARBA" id="ARBA00022692"/>
    </source>
</evidence>
<organism evidence="10 11">
    <name type="scientific">Breznakiella homolactica</name>
    <dbReference type="NCBI Taxonomy" id="2798577"/>
    <lineage>
        <taxon>Bacteria</taxon>
        <taxon>Pseudomonadati</taxon>
        <taxon>Spirochaetota</taxon>
        <taxon>Spirochaetia</taxon>
        <taxon>Spirochaetales</taxon>
        <taxon>Breznakiellaceae</taxon>
        <taxon>Breznakiella</taxon>
    </lineage>
</organism>
<evidence type="ECO:0000313" key="10">
    <source>
        <dbReference type="EMBL" id="QQO10000.1"/>
    </source>
</evidence>
<keyword evidence="5 9" id="KW-1133">Transmembrane helix</keyword>
<reference evidence="10" key="1">
    <citation type="submission" date="2021-01" db="EMBL/GenBank/DDBJ databases">
        <title>Description of Breznakiella homolactica.</title>
        <authorList>
            <person name="Song Y."/>
            <person name="Brune A."/>
        </authorList>
    </citation>
    <scope>NUCLEOTIDE SEQUENCE</scope>
    <source>
        <strain evidence="10">RmG30</strain>
    </source>
</reference>
<name>A0A7T7XP94_9SPIR</name>
<keyword evidence="2" id="KW-0813">Transport</keyword>
<evidence type="ECO:0000313" key="11">
    <source>
        <dbReference type="Proteomes" id="UP000595917"/>
    </source>
</evidence>
<proteinExistence type="predicted"/>
<dbReference type="Pfam" id="PF02416">
    <property type="entry name" value="TatA_B_E"/>
    <property type="match status" value="1"/>
</dbReference>
<evidence type="ECO:0000256" key="1">
    <source>
        <dbReference type="ARBA" id="ARBA00004167"/>
    </source>
</evidence>
<keyword evidence="6" id="KW-0811">Translocation</keyword>
<sequence>MFGIGFSEILIICLILIVFIKPEDLPKFFRSAGRLYGKFKKTYNEVIAVKDKIIQEIDEAASLDEKKAAETAAKAAPADAPKAITDTAAPASENNPVSATETVTYEVVKPEENAAVPAAEAEQEAVRNP</sequence>
<evidence type="ECO:0000256" key="8">
    <source>
        <dbReference type="SAM" id="MobiDB-lite"/>
    </source>
</evidence>
<evidence type="ECO:0000256" key="4">
    <source>
        <dbReference type="ARBA" id="ARBA00022927"/>
    </source>
</evidence>
<accession>A0A7T7XP94</accession>
<dbReference type="RefSeq" id="WP_215627304.1">
    <property type="nucleotide sequence ID" value="NZ_CP067089.2"/>
</dbReference>
<keyword evidence="7 9" id="KW-0472">Membrane</keyword>
<evidence type="ECO:0008006" key="12">
    <source>
        <dbReference type="Google" id="ProtNLM"/>
    </source>
</evidence>
<dbReference type="Proteomes" id="UP000595917">
    <property type="component" value="Chromosome"/>
</dbReference>
<keyword evidence="3 9" id="KW-0812">Transmembrane</keyword>
<feature type="transmembrane region" description="Helical" evidence="9">
    <location>
        <begin position="6"/>
        <end position="22"/>
    </location>
</feature>
<protein>
    <recommendedName>
        <fullName evidence="12">Sec-independent protein translocase protein TatB</fullName>
    </recommendedName>
</protein>
<feature type="region of interest" description="Disordered" evidence="8">
    <location>
        <begin position="110"/>
        <end position="129"/>
    </location>
</feature>
<dbReference type="InterPro" id="IPR003369">
    <property type="entry name" value="TatA/B/E"/>
</dbReference>
<comment type="subcellular location">
    <subcellularLocation>
        <location evidence="1">Membrane</location>
        <topology evidence="1">Single-pass membrane protein</topology>
    </subcellularLocation>
</comment>
<evidence type="ECO:0000256" key="6">
    <source>
        <dbReference type="ARBA" id="ARBA00023010"/>
    </source>
</evidence>
<gene>
    <name evidence="10" type="ORF">JFL75_03545</name>
</gene>
<dbReference type="EMBL" id="CP067089">
    <property type="protein sequence ID" value="QQO10000.1"/>
    <property type="molecule type" value="Genomic_DNA"/>
</dbReference>
<keyword evidence="11" id="KW-1185">Reference proteome</keyword>
<keyword evidence="4" id="KW-0653">Protein transport</keyword>
<dbReference type="KEGG" id="bhc:JFL75_03545"/>
<evidence type="ECO:0000256" key="9">
    <source>
        <dbReference type="SAM" id="Phobius"/>
    </source>
</evidence>
<dbReference type="Gene3D" id="1.20.5.3310">
    <property type="match status" value="1"/>
</dbReference>
<dbReference type="AlphaFoldDB" id="A0A7T7XP94"/>